<gene>
    <name evidence="2" type="ORF">K435DRAFT_799186</name>
</gene>
<evidence type="ECO:0000313" key="3">
    <source>
        <dbReference type="Proteomes" id="UP000297245"/>
    </source>
</evidence>
<feature type="domain" description="DDE-1" evidence="1">
    <location>
        <begin position="168"/>
        <end position="247"/>
    </location>
</feature>
<dbReference type="InterPro" id="IPR004875">
    <property type="entry name" value="DDE_SF_endonuclease_dom"/>
</dbReference>
<dbReference type="AlphaFoldDB" id="A0A4S8LWK2"/>
<name>A0A4S8LWK2_DENBC</name>
<proteinExistence type="predicted"/>
<dbReference type="Pfam" id="PF03184">
    <property type="entry name" value="DDE_1"/>
    <property type="match status" value="1"/>
</dbReference>
<dbReference type="Proteomes" id="UP000297245">
    <property type="component" value="Unassembled WGS sequence"/>
</dbReference>
<dbReference type="GO" id="GO:0003676">
    <property type="term" value="F:nucleic acid binding"/>
    <property type="evidence" value="ECO:0007669"/>
    <property type="project" value="InterPro"/>
</dbReference>
<keyword evidence="3" id="KW-1185">Reference proteome</keyword>
<dbReference type="OrthoDB" id="3257623at2759"/>
<reference evidence="2 3" key="1">
    <citation type="journal article" date="2019" name="Nat. Ecol. Evol.">
        <title>Megaphylogeny resolves global patterns of mushroom evolution.</title>
        <authorList>
            <person name="Varga T."/>
            <person name="Krizsan K."/>
            <person name="Foldi C."/>
            <person name="Dima B."/>
            <person name="Sanchez-Garcia M."/>
            <person name="Sanchez-Ramirez S."/>
            <person name="Szollosi G.J."/>
            <person name="Szarkandi J.G."/>
            <person name="Papp V."/>
            <person name="Albert L."/>
            <person name="Andreopoulos W."/>
            <person name="Angelini C."/>
            <person name="Antonin V."/>
            <person name="Barry K.W."/>
            <person name="Bougher N.L."/>
            <person name="Buchanan P."/>
            <person name="Buyck B."/>
            <person name="Bense V."/>
            <person name="Catcheside P."/>
            <person name="Chovatia M."/>
            <person name="Cooper J."/>
            <person name="Damon W."/>
            <person name="Desjardin D."/>
            <person name="Finy P."/>
            <person name="Geml J."/>
            <person name="Haridas S."/>
            <person name="Hughes K."/>
            <person name="Justo A."/>
            <person name="Karasinski D."/>
            <person name="Kautmanova I."/>
            <person name="Kiss B."/>
            <person name="Kocsube S."/>
            <person name="Kotiranta H."/>
            <person name="LaButti K.M."/>
            <person name="Lechner B.E."/>
            <person name="Liimatainen K."/>
            <person name="Lipzen A."/>
            <person name="Lukacs Z."/>
            <person name="Mihaltcheva S."/>
            <person name="Morgado L.N."/>
            <person name="Niskanen T."/>
            <person name="Noordeloos M.E."/>
            <person name="Ohm R.A."/>
            <person name="Ortiz-Santana B."/>
            <person name="Ovrebo C."/>
            <person name="Racz N."/>
            <person name="Riley R."/>
            <person name="Savchenko A."/>
            <person name="Shiryaev A."/>
            <person name="Soop K."/>
            <person name="Spirin V."/>
            <person name="Szebenyi C."/>
            <person name="Tomsovsky M."/>
            <person name="Tulloss R.E."/>
            <person name="Uehling J."/>
            <person name="Grigoriev I.V."/>
            <person name="Vagvolgyi C."/>
            <person name="Papp T."/>
            <person name="Martin F.M."/>
            <person name="Miettinen O."/>
            <person name="Hibbett D.S."/>
            <person name="Nagy L.G."/>
        </authorList>
    </citation>
    <scope>NUCLEOTIDE SEQUENCE [LARGE SCALE GENOMIC DNA]</scope>
    <source>
        <strain evidence="2 3">CBS 962.96</strain>
    </source>
</reference>
<sequence>MLGIIKKQCPSLLNSEFQCSERYVRQFFQAVLNWSPRAGTRAAAHLPADAEDVCERSLMRIVYAMQWYNIPPKLLLNGDQMGIYILPNSSRTYHPTGEKQVDVVAKDEKRAFTLFVTSTADGDFLPFQQIWGGKTKASTPSSDAPGMDKALDLGFDFTFIEEDPDLDDDQMSILFIDAYPVHTSEEFRTMIFKEYPRIILIFIPQNCTGKFQPADVGLQRPIKHFLKQKIFQWMANTHQEQLSRGAPLEDIKITTSITELRNASVPGLVEAYEYMSSQNGRSLIKKAWTNCRTKGYNLSPECLTSKKTQAELHKYLQQDSTLREEIEARCGIVHGLNDSSKPLESDINLRIDSVDDDDVLLTAVISATFGETLNNTNFQKMEEGTLENNIEVEDVWAYDGAGRM</sequence>
<evidence type="ECO:0000259" key="1">
    <source>
        <dbReference type="Pfam" id="PF03184"/>
    </source>
</evidence>
<evidence type="ECO:0000313" key="2">
    <source>
        <dbReference type="EMBL" id="THU94076.1"/>
    </source>
</evidence>
<dbReference type="EMBL" id="ML179232">
    <property type="protein sequence ID" value="THU94076.1"/>
    <property type="molecule type" value="Genomic_DNA"/>
</dbReference>
<organism evidence="2 3">
    <name type="scientific">Dendrothele bispora (strain CBS 962.96)</name>
    <dbReference type="NCBI Taxonomy" id="1314807"/>
    <lineage>
        <taxon>Eukaryota</taxon>
        <taxon>Fungi</taxon>
        <taxon>Dikarya</taxon>
        <taxon>Basidiomycota</taxon>
        <taxon>Agaricomycotina</taxon>
        <taxon>Agaricomycetes</taxon>
        <taxon>Agaricomycetidae</taxon>
        <taxon>Agaricales</taxon>
        <taxon>Agaricales incertae sedis</taxon>
        <taxon>Dendrothele</taxon>
    </lineage>
</organism>
<accession>A0A4S8LWK2</accession>
<protein>
    <recommendedName>
        <fullName evidence="1">DDE-1 domain-containing protein</fullName>
    </recommendedName>
</protein>